<dbReference type="RefSeq" id="WP_274152675.1">
    <property type="nucleotide sequence ID" value="NZ_CP117812.1"/>
</dbReference>
<sequence>MSTRNISLTEHYDQFVASSVTTGRYQNASEVVRAGLRLLEDRENEQQLKLKNLQNITQASFKAMDKGEFSSRSFDDIADSIVCLSINEKHG</sequence>
<dbReference type="InterPro" id="IPR010985">
    <property type="entry name" value="Ribbon_hlx_hlx"/>
</dbReference>
<dbReference type="SUPFAM" id="SSF47598">
    <property type="entry name" value="Ribbon-helix-helix"/>
    <property type="match status" value="1"/>
</dbReference>
<dbReference type="NCBIfam" id="TIGR02606">
    <property type="entry name" value="antidote_CC2985"/>
    <property type="match status" value="1"/>
</dbReference>
<dbReference type="InterPro" id="IPR022789">
    <property type="entry name" value="ParD"/>
</dbReference>
<dbReference type="Gene3D" id="6.10.10.120">
    <property type="entry name" value="Antitoxin ParD1-like"/>
    <property type="match status" value="1"/>
</dbReference>
<evidence type="ECO:0000256" key="2">
    <source>
        <dbReference type="ARBA" id="ARBA00022649"/>
    </source>
</evidence>
<accession>A0ABY7VVN8</accession>
<keyword evidence="4" id="KW-1185">Reference proteome</keyword>
<name>A0ABY7VVN8_9BACT</name>
<protein>
    <submittedName>
        <fullName evidence="3">Type II toxin-antitoxin system ParD family antitoxin</fullName>
    </submittedName>
</protein>
<reference evidence="3 4" key="1">
    <citation type="submission" date="2023-02" db="EMBL/GenBank/DDBJ databases">
        <title>Genome sequence of Lentisphaera profundi SAORIC-696.</title>
        <authorList>
            <person name="Kim e."/>
            <person name="Cho J.-C."/>
            <person name="Choi A."/>
            <person name="Kang I."/>
        </authorList>
    </citation>
    <scope>NUCLEOTIDE SEQUENCE [LARGE SCALE GENOMIC DNA]</scope>
    <source>
        <strain evidence="3 4">SAORIC-696</strain>
    </source>
</reference>
<organism evidence="3 4">
    <name type="scientific">Lentisphaera profundi</name>
    <dbReference type="NCBI Taxonomy" id="1658616"/>
    <lineage>
        <taxon>Bacteria</taxon>
        <taxon>Pseudomonadati</taxon>
        <taxon>Lentisphaerota</taxon>
        <taxon>Lentisphaeria</taxon>
        <taxon>Lentisphaerales</taxon>
        <taxon>Lentisphaeraceae</taxon>
        <taxon>Lentisphaera</taxon>
    </lineage>
</organism>
<evidence type="ECO:0000256" key="1">
    <source>
        <dbReference type="ARBA" id="ARBA00008580"/>
    </source>
</evidence>
<dbReference type="InterPro" id="IPR038296">
    <property type="entry name" value="ParD_sf"/>
</dbReference>
<evidence type="ECO:0000313" key="3">
    <source>
        <dbReference type="EMBL" id="WDE97966.1"/>
    </source>
</evidence>
<gene>
    <name evidence="3" type="ORF">PQO03_19245</name>
</gene>
<dbReference type="Proteomes" id="UP001214250">
    <property type="component" value="Chromosome 2"/>
</dbReference>
<dbReference type="PANTHER" id="PTHR36582">
    <property type="entry name" value="ANTITOXIN PARD"/>
    <property type="match status" value="1"/>
</dbReference>
<dbReference type="Pfam" id="PF03693">
    <property type="entry name" value="ParD_antitoxin"/>
    <property type="match status" value="1"/>
</dbReference>
<comment type="similarity">
    <text evidence="1">Belongs to the ParD antitoxin family.</text>
</comment>
<evidence type="ECO:0000313" key="4">
    <source>
        <dbReference type="Proteomes" id="UP001214250"/>
    </source>
</evidence>
<dbReference type="EMBL" id="CP117812">
    <property type="protein sequence ID" value="WDE97966.1"/>
    <property type="molecule type" value="Genomic_DNA"/>
</dbReference>
<dbReference type="PANTHER" id="PTHR36582:SF2">
    <property type="entry name" value="ANTITOXIN PARD"/>
    <property type="match status" value="1"/>
</dbReference>
<keyword evidence="2" id="KW-1277">Toxin-antitoxin system</keyword>
<proteinExistence type="inferred from homology"/>